<accession>A0A0K9Q021</accession>
<dbReference type="EMBL" id="LFYR01000265">
    <property type="protein sequence ID" value="KMZ74616.1"/>
    <property type="molecule type" value="Genomic_DNA"/>
</dbReference>
<comment type="similarity">
    <text evidence="1">Belongs to the ABC transporter superfamily. ABCG family. Eye pigment precursor importer (TC 3.A.1.204) subfamily.</text>
</comment>
<dbReference type="Proteomes" id="UP000036987">
    <property type="component" value="Unassembled WGS sequence"/>
</dbReference>
<name>A0A0K9Q021_ZOSMR</name>
<protein>
    <submittedName>
        <fullName evidence="3">Uncharacterized protein</fullName>
    </submittedName>
</protein>
<dbReference type="PANTHER" id="PTHR48042">
    <property type="entry name" value="ABC TRANSPORTER G FAMILY MEMBER 11"/>
    <property type="match status" value="1"/>
</dbReference>
<comment type="caution">
    <text evidence="3">The sequence shown here is derived from an EMBL/GenBank/DDBJ whole genome shotgun (WGS) entry which is preliminary data.</text>
</comment>
<keyword evidence="4" id="KW-1185">Reference proteome</keyword>
<reference evidence="4" key="1">
    <citation type="journal article" date="2016" name="Nature">
        <title>The genome of the seagrass Zostera marina reveals angiosperm adaptation to the sea.</title>
        <authorList>
            <person name="Olsen J.L."/>
            <person name="Rouze P."/>
            <person name="Verhelst B."/>
            <person name="Lin Y.-C."/>
            <person name="Bayer T."/>
            <person name="Collen J."/>
            <person name="Dattolo E."/>
            <person name="De Paoli E."/>
            <person name="Dittami S."/>
            <person name="Maumus F."/>
            <person name="Michel G."/>
            <person name="Kersting A."/>
            <person name="Lauritano C."/>
            <person name="Lohaus R."/>
            <person name="Toepel M."/>
            <person name="Tonon T."/>
            <person name="Vanneste K."/>
            <person name="Amirebrahimi M."/>
            <person name="Brakel J."/>
            <person name="Bostroem C."/>
            <person name="Chovatia M."/>
            <person name="Grimwood J."/>
            <person name="Jenkins J.W."/>
            <person name="Jueterbock A."/>
            <person name="Mraz A."/>
            <person name="Stam W.T."/>
            <person name="Tice H."/>
            <person name="Bornberg-Bauer E."/>
            <person name="Green P.J."/>
            <person name="Pearson G.A."/>
            <person name="Procaccini G."/>
            <person name="Duarte C.M."/>
            <person name="Schmutz J."/>
            <person name="Reusch T.B.H."/>
            <person name="Van de Peer Y."/>
        </authorList>
    </citation>
    <scope>NUCLEOTIDE SEQUENCE [LARGE SCALE GENOMIC DNA]</scope>
    <source>
        <strain evidence="4">cv. Finnish</strain>
    </source>
</reference>
<proteinExistence type="inferred from homology"/>
<evidence type="ECO:0000313" key="3">
    <source>
        <dbReference type="EMBL" id="KMZ74616.1"/>
    </source>
</evidence>
<dbReference type="STRING" id="29655.A0A0K9Q021"/>
<evidence type="ECO:0000256" key="2">
    <source>
        <dbReference type="ARBA" id="ARBA00022448"/>
    </source>
</evidence>
<keyword evidence="2" id="KW-0813">Transport</keyword>
<organism evidence="3 4">
    <name type="scientific">Zostera marina</name>
    <name type="common">Eelgrass</name>
    <dbReference type="NCBI Taxonomy" id="29655"/>
    <lineage>
        <taxon>Eukaryota</taxon>
        <taxon>Viridiplantae</taxon>
        <taxon>Streptophyta</taxon>
        <taxon>Embryophyta</taxon>
        <taxon>Tracheophyta</taxon>
        <taxon>Spermatophyta</taxon>
        <taxon>Magnoliopsida</taxon>
        <taxon>Liliopsida</taxon>
        <taxon>Zosteraceae</taxon>
        <taxon>Zostera</taxon>
    </lineage>
</organism>
<dbReference type="AlphaFoldDB" id="A0A0K9Q021"/>
<dbReference type="PANTHER" id="PTHR48042:SF19">
    <property type="entry name" value="OS09G0472100 PROTEIN"/>
    <property type="match status" value="1"/>
</dbReference>
<sequence length="118" mass="13833">MQLHYKCYYDLVFSKMITWDAEPPEGKNGLPCPALMNPADHYLKTINKDFEQENEEVCPIIEINITEAIDVLVTSYMDSDYRREMNRRVSDINLPVINRLIDEKSKAGIKRVIRRLLD</sequence>
<evidence type="ECO:0000313" key="4">
    <source>
        <dbReference type="Proteomes" id="UP000036987"/>
    </source>
</evidence>
<dbReference type="InterPro" id="IPR052215">
    <property type="entry name" value="Plant_ABCG"/>
</dbReference>
<gene>
    <name evidence="3" type="ORF">ZOSMA_124G00020</name>
</gene>
<evidence type="ECO:0000256" key="1">
    <source>
        <dbReference type="ARBA" id="ARBA00005814"/>
    </source>
</evidence>
<dbReference type="OrthoDB" id="1729721at2759"/>